<keyword evidence="6 7" id="KW-0472">Membrane</keyword>
<keyword evidence="10" id="KW-1185">Reference proteome</keyword>
<evidence type="ECO:0000256" key="4">
    <source>
        <dbReference type="ARBA" id="ARBA00022692"/>
    </source>
</evidence>
<keyword evidence="3" id="KW-1003">Cell membrane</keyword>
<protein>
    <submittedName>
        <fullName evidence="9">MFS family major facilitator transporter</fullName>
    </submittedName>
</protein>
<dbReference type="KEGG" id="wce:WS08_0090"/>
<dbReference type="OrthoDB" id="3268460at2"/>
<dbReference type="Gene3D" id="1.20.1250.20">
    <property type="entry name" value="MFS general substrate transporter like domains"/>
    <property type="match status" value="1"/>
</dbReference>
<feature type="transmembrane region" description="Helical" evidence="7">
    <location>
        <begin position="97"/>
        <end position="118"/>
    </location>
</feature>
<evidence type="ECO:0000256" key="6">
    <source>
        <dbReference type="ARBA" id="ARBA00023136"/>
    </source>
</evidence>
<keyword evidence="5 7" id="KW-1133">Transmembrane helix</keyword>
<comment type="subcellular location">
    <subcellularLocation>
        <location evidence="1">Cell membrane</location>
        <topology evidence="1">Multi-pass membrane protein</topology>
    </subcellularLocation>
</comment>
<organism evidence="9 10">
    <name type="scientific">Weissella ceti</name>
    <dbReference type="NCBI Taxonomy" id="759620"/>
    <lineage>
        <taxon>Bacteria</taxon>
        <taxon>Bacillati</taxon>
        <taxon>Bacillota</taxon>
        <taxon>Bacilli</taxon>
        <taxon>Lactobacillales</taxon>
        <taxon>Lactobacillaceae</taxon>
        <taxon>Weissella</taxon>
    </lineage>
</organism>
<feature type="transmembrane region" description="Helical" evidence="7">
    <location>
        <begin position="74"/>
        <end position="91"/>
    </location>
</feature>
<name>A0A075TU31_9LACO</name>
<reference evidence="9 10" key="1">
    <citation type="journal article" date="2014" name="Genome Announc.">
        <title>Complete Genome Sequences of Fish Pathogenic Weissella ceti Strains WS74 and WS105.</title>
        <authorList>
            <person name="Figueiredo H.C."/>
            <person name="Leal C.A."/>
            <person name="Dorella F.A."/>
            <person name="Carvalho A.F."/>
            <person name="Soares S.C."/>
            <person name="Pereira F.L."/>
            <person name="Azevedo V.A."/>
        </authorList>
    </citation>
    <scope>NUCLEOTIDE SEQUENCE [LARGE SCALE GENOMIC DNA]</scope>
    <source>
        <strain evidence="9 10">WS74</strain>
    </source>
</reference>
<feature type="transmembrane region" description="Helical" evidence="7">
    <location>
        <begin position="201"/>
        <end position="220"/>
    </location>
</feature>
<reference evidence="10" key="2">
    <citation type="submission" date="2014-08" db="EMBL/GenBank/DDBJ databases">
        <title>Complete genome of Weissella ceti strain WS74 isolated from diseased rainbow trout in Brazil.</title>
        <authorList>
            <person name="Figueiredo H.C.P."/>
            <person name="Leal C.A.G."/>
            <person name="Pereira F.L."/>
            <person name="Soares S.C."/>
            <person name="Dorella F.A."/>
            <person name="Carvalho A.F."/>
            <person name="Azevedo V.A.C."/>
        </authorList>
    </citation>
    <scope>NUCLEOTIDE SEQUENCE [LARGE SCALE GENOMIC DNA]</scope>
    <source>
        <strain evidence="10">WS74</strain>
    </source>
</reference>
<evidence type="ECO:0000256" key="2">
    <source>
        <dbReference type="ARBA" id="ARBA00022448"/>
    </source>
</evidence>
<evidence type="ECO:0000259" key="8">
    <source>
        <dbReference type="PROSITE" id="PS50850"/>
    </source>
</evidence>
<evidence type="ECO:0000313" key="9">
    <source>
        <dbReference type="EMBL" id="AIM62341.1"/>
    </source>
</evidence>
<evidence type="ECO:0000256" key="5">
    <source>
        <dbReference type="ARBA" id="ARBA00022989"/>
    </source>
</evidence>
<feature type="domain" description="Major facilitator superfamily (MFS) profile" evidence="8">
    <location>
        <begin position="7"/>
        <end position="398"/>
    </location>
</feature>
<feature type="transmembrane region" description="Helical" evidence="7">
    <location>
        <begin position="362"/>
        <end position="385"/>
    </location>
</feature>
<feature type="transmembrane region" description="Helical" evidence="7">
    <location>
        <begin position="12"/>
        <end position="34"/>
    </location>
</feature>
<dbReference type="InterPro" id="IPR050171">
    <property type="entry name" value="MFS_Transporters"/>
</dbReference>
<dbReference type="GO" id="GO:0005886">
    <property type="term" value="C:plasma membrane"/>
    <property type="evidence" value="ECO:0007669"/>
    <property type="project" value="UniProtKB-SubCell"/>
</dbReference>
<accession>A0A075TU31</accession>
<dbReference type="PATRIC" id="fig|759620.7.peg.86"/>
<sequence length="398" mass="44376">MQKQGMNIKWLLIASFINNFAFGFIWPVATVYLHNELKQSLVIVGWVMLANAVGQAIGSLVSGQLFDRFHPYRLIQGGVIAMIALQVFFMFQHGWPFYALNLTLAGFLGGWNMALINAYGTRVINHDGRFVFNMLYFTNNFGMVFATALVGVIFPLGITWLFLLALVLYIALLFVIKTKFNLPFEKHETQQDEKPATLPRWNLRLIYTAVFALVVLWIAYSQWLGNLSVYMTNDLNLPLWQYSLLWTINGVLIVVVQLLMNIFNVSASRTAMWVQIFGGLIMFGLAFLILPFVQTFNGFAIAMIITTLGEVTAFPMIPALINELTPASLKGRYQGLAAAAPSIGRAIGPLLGGLVIEKQGYYLLFFGGSGLVFIAFLIILATMIIGYPKVTNYGTGTE</sequence>
<dbReference type="Pfam" id="PF07690">
    <property type="entry name" value="MFS_1"/>
    <property type="match status" value="1"/>
</dbReference>
<dbReference type="PROSITE" id="PS50850">
    <property type="entry name" value="MFS"/>
    <property type="match status" value="1"/>
</dbReference>
<dbReference type="PANTHER" id="PTHR23517:SF10">
    <property type="entry name" value="MAJOR FACILITATOR SUPERFAMILY (MFS) PROFILE DOMAIN-CONTAINING PROTEIN"/>
    <property type="match status" value="1"/>
</dbReference>
<keyword evidence="2" id="KW-0813">Transport</keyword>
<dbReference type="KEGG" id="wct:WS74_0089"/>
<feature type="transmembrane region" description="Helical" evidence="7">
    <location>
        <begin position="299"/>
        <end position="321"/>
    </location>
</feature>
<feature type="transmembrane region" description="Helical" evidence="7">
    <location>
        <begin position="240"/>
        <end position="260"/>
    </location>
</feature>
<feature type="transmembrane region" description="Helical" evidence="7">
    <location>
        <begin position="272"/>
        <end position="293"/>
    </location>
</feature>
<dbReference type="AlphaFoldDB" id="A0A075TU31"/>
<evidence type="ECO:0000256" key="3">
    <source>
        <dbReference type="ARBA" id="ARBA00022475"/>
    </source>
</evidence>
<dbReference type="Proteomes" id="UP000029079">
    <property type="component" value="Chromosome"/>
</dbReference>
<dbReference type="SUPFAM" id="SSF103473">
    <property type="entry name" value="MFS general substrate transporter"/>
    <property type="match status" value="1"/>
</dbReference>
<dbReference type="CDD" id="cd17329">
    <property type="entry name" value="MFS_MdtH_MDR_like"/>
    <property type="match status" value="1"/>
</dbReference>
<evidence type="ECO:0000313" key="10">
    <source>
        <dbReference type="Proteomes" id="UP000029079"/>
    </source>
</evidence>
<dbReference type="InterPro" id="IPR020846">
    <property type="entry name" value="MFS_dom"/>
</dbReference>
<dbReference type="PANTHER" id="PTHR23517">
    <property type="entry name" value="RESISTANCE PROTEIN MDTM, PUTATIVE-RELATED-RELATED"/>
    <property type="match status" value="1"/>
</dbReference>
<keyword evidence="4 7" id="KW-0812">Transmembrane</keyword>
<feature type="transmembrane region" description="Helical" evidence="7">
    <location>
        <begin position="130"/>
        <end position="154"/>
    </location>
</feature>
<feature type="transmembrane region" description="Helical" evidence="7">
    <location>
        <begin position="40"/>
        <end position="62"/>
    </location>
</feature>
<dbReference type="STRING" id="759620.WS105_0090"/>
<dbReference type="InterPro" id="IPR036259">
    <property type="entry name" value="MFS_trans_sf"/>
</dbReference>
<dbReference type="RefSeq" id="WP_009495651.1">
    <property type="nucleotide sequence ID" value="NZ_CP009223.1"/>
</dbReference>
<dbReference type="InterPro" id="IPR011701">
    <property type="entry name" value="MFS"/>
</dbReference>
<dbReference type="KEGG" id="wci:WS105_0090"/>
<evidence type="ECO:0000256" key="1">
    <source>
        <dbReference type="ARBA" id="ARBA00004651"/>
    </source>
</evidence>
<feature type="transmembrane region" description="Helical" evidence="7">
    <location>
        <begin position="160"/>
        <end position="180"/>
    </location>
</feature>
<dbReference type="GO" id="GO:0022857">
    <property type="term" value="F:transmembrane transporter activity"/>
    <property type="evidence" value="ECO:0007669"/>
    <property type="project" value="InterPro"/>
</dbReference>
<proteinExistence type="predicted"/>
<evidence type="ECO:0000256" key="7">
    <source>
        <dbReference type="SAM" id="Phobius"/>
    </source>
</evidence>
<gene>
    <name evidence="9" type="ORF">WS74_0089</name>
</gene>
<dbReference type="EMBL" id="CP009223">
    <property type="protein sequence ID" value="AIM62341.1"/>
    <property type="molecule type" value="Genomic_DNA"/>
</dbReference>